<evidence type="ECO:0000259" key="1">
    <source>
        <dbReference type="Pfam" id="PF04738"/>
    </source>
</evidence>
<keyword evidence="4" id="KW-1185">Reference proteome</keyword>
<gene>
    <name evidence="3" type="ORF">EOE67_00915</name>
</gene>
<protein>
    <submittedName>
        <fullName evidence="3">Lantibiotic dehydratase</fullName>
    </submittedName>
</protein>
<name>A0A437R4T2_9GAMM</name>
<dbReference type="RefSeq" id="WP_127697180.1">
    <property type="nucleotide sequence ID" value="NZ_SACS01000001.1"/>
</dbReference>
<dbReference type="Proteomes" id="UP000283077">
    <property type="component" value="Unassembled WGS sequence"/>
</dbReference>
<evidence type="ECO:0000313" key="3">
    <source>
        <dbReference type="EMBL" id="RVU41790.1"/>
    </source>
</evidence>
<feature type="domain" description="Lantibiotic dehydratase N-terminal" evidence="1">
    <location>
        <begin position="45"/>
        <end position="689"/>
    </location>
</feature>
<accession>A0A437R4T2</accession>
<dbReference type="EMBL" id="SACS01000001">
    <property type="protein sequence ID" value="RVU41790.1"/>
    <property type="molecule type" value="Genomic_DNA"/>
</dbReference>
<dbReference type="NCBIfam" id="TIGR03891">
    <property type="entry name" value="thiopep_ocin"/>
    <property type="match status" value="1"/>
</dbReference>
<evidence type="ECO:0000259" key="2">
    <source>
        <dbReference type="Pfam" id="PF14028"/>
    </source>
</evidence>
<sequence length="1046" mass="119699">MSRKTECKADFFVVRLPRLSVNKICDLPVTETGLLDYLSSWLASPGVLEAIYLASPSLLERLELWRDKPQSKSGRKVTVALLKYLIRMSSRPTPFGLFSGVATGFFADTTALRPGHLQLDGRKTRLDMFYLATIQQEWAQSPEGQQLLRYAPNSTLYRMGSHLHYIEPYQSASQRQYRLSSVELDEALESMLDVAAEPKLQSEFIQLFCARHPEADQQDVGHYLQQLIQEQVLIADLKLPLTSGQPDKSFVQSLLQAGNQHEGERLQVALTQLATFDQQQAATPQDYQAVVQQLQQLPYKVSENKLFQTDVRRSMTASKLDSSLQMALERTLLTLKAQTTTADNPLQEFINQFQQRFEGRFVRLLQLLDDETGITFSADTGYETPLLAGINIANRNRPGKKPSQSALELQMFKAMQQQANTAAIQLSSDDLLKNVDQALLWQQLPAAFAANVSCYQDHDGQLLLHYHGYSGPSGANLLGRFCHLDQQLQQQVSAYLAAEEALSPDVVFAEVVHMPDGRPGNVIARPALRQYEIVFLADTELPAERQIPVRDLYVFVEAGQVKLWSKRLNKQVIPRLTSAHNYSSRSLGIYRFLCMLQHQQAQLPRYSTPAALLPLERQPRVMLEHVILQEAQWQVERSLLEALLVNDNWQAEAFQALELRYQLPRYVCYAVSDNVLTVDLHHPVMIAMLLAETTGQQQILLKESLIMQYQSVVFNDEGAFAHEIIVPMLNPQAKPFVTLQQHPAKQLDPTIQRDFAPGSEWLSLKIYAAQSTAEQVLTQSIAPLLQQCQRQGWVQQWFFIRYGDPDWHVRLRLFGEPSVLYGQVLPLLHQQLASWLVSQRVRKIELFTYQREVERYGGDEAVILAEQLFQADSEFVLAGLALITEHGESVRWRMALLGADALLDVFDYDAAQKLNLISELRQRFGQEFQEHAYLRTQLGKKYRDYQGQLQQDFQALLSGTDEQPRHQMLVLRQQLIQQLRPVVQQIVALQQQQKLSCTLDTLLHSLLHMFNNRMFKAYGREQEFVVYDFLRRYYLACQSKQRHEKV</sequence>
<proteinExistence type="predicted"/>
<dbReference type="InterPro" id="IPR023809">
    <property type="entry name" value="Thiopep_bacteriocin_synth_dom"/>
</dbReference>
<reference evidence="3 4" key="1">
    <citation type="submission" date="2019-01" db="EMBL/GenBank/DDBJ databases">
        <authorList>
            <person name="Chen W.-M."/>
        </authorList>
    </citation>
    <scope>NUCLEOTIDE SEQUENCE [LARGE SCALE GENOMIC DNA]</scope>
    <source>
        <strain evidence="3 4">KYPC3</strain>
    </source>
</reference>
<evidence type="ECO:0000313" key="4">
    <source>
        <dbReference type="Proteomes" id="UP000283077"/>
    </source>
</evidence>
<dbReference type="Pfam" id="PF04738">
    <property type="entry name" value="Lant_dehydr_N"/>
    <property type="match status" value="1"/>
</dbReference>
<dbReference type="InterPro" id="IPR006827">
    <property type="entry name" value="Lant_deHydtase_N"/>
</dbReference>
<feature type="domain" description="Thiopeptide-type bacteriocin biosynthesis" evidence="2">
    <location>
        <begin position="761"/>
        <end position="1034"/>
    </location>
</feature>
<dbReference type="AlphaFoldDB" id="A0A437R4T2"/>
<comment type="caution">
    <text evidence="3">The sequence shown here is derived from an EMBL/GenBank/DDBJ whole genome shotgun (WGS) entry which is preliminary data.</text>
</comment>
<organism evidence="3 4">
    <name type="scientific">Rheinheimera riviphila</name>
    <dbReference type="NCBI Taxonomy" id="1834037"/>
    <lineage>
        <taxon>Bacteria</taxon>
        <taxon>Pseudomonadati</taxon>
        <taxon>Pseudomonadota</taxon>
        <taxon>Gammaproteobacteria</taxon>
        <taxon>Chromatiales</taxon>
        <taxon>Chromatiaceae</taxon>
        <taxon>Rheinheimera</taxon>
    </lineage>
</organism>
<dbReference type="OrthoDB" id="1273722at2"/>
<dbReference type="Pfam" id="PF14028">
    <property type="entry name" value="Lant_dehydr_C"/>
    <property type="match status" value="1"/>
</dbReference>